<dbReference type="Proteomes" id="UP000005204">
    <property type="component" value="Unassembled WGS sequence"/>
</dbReference>
<dbReference type="GeneID" id="101735845"/>
<dbReference type="RefSeq" id="XP_004932214.3">
    <property type="nucleotide sequence ID" value="XM_004932157.5"/>
</dbReference>
<sequence length="147" mass="15932">MICNKLLGVLLLCLVHDCLSKPTTEHDPFRGRGIGSTIWGWITYPFTWWSSGEPELAPGSDQLLAIGPDNIIEIDTSRPTEVNTKPENDLSTLKPTTTIIISTLQPSSVPIASGLEEVNSTVEERPLELEAVLSSTVMGTDNLGSKD</sequence>
<feature type="chain" id="PRO_5035742177" evidence="1">
    <location>
        <begin position="21"/>
        <end position="147"/>
    </location>
</feature>
<evidence type="ECO:0000313" key="2">
    <source>
        <dbReference type="EnsemblMetazoa" id="XP_004932214.3"/>
    </source>
</evidence>
<organism evidence="2 3">
    <name type="scientific">Bombyx mori</name>
    <name type="common">Silk moth</name>
    <dbReference type="NCBI Taxonomy" id="7091"/>
    <lineage>
        <taxon>Eukaryota</taxon>
        <taxon>Metazoa</taxon>
        <taxon>Ecdysozoa</taxon>
        <taxon>Arthropoda</taxon>
        <taxon>Hexapoda</taxon>
        <taxon>Insecta</taxon>
        <taxon>Pterygota</taxon>
        <taxon>Neoptera</taxon>
        <taxon>Endopterygota</taxon>
        <taxon>Lepidoptera</taxon>
        <taxon>Glossata</taxon>
        <taxon>Ditrysia</taxon>
        <taxon>Bombycoidea</taxon>
        <taxon>Bombycidae</taxon>
        <taxon>Bombycinae</taxon>
        <taxon>Bombyx</taxon>
    </lineage>
</organism>
<dbReference type="KEGG" id="bmor:101735845"/>
<reference evidence="3" key="1">
    <citation type="journal article" date="2008" name="Insect Biochem. Mol. Biol.">
        <title>The genome of a lepidopteran model insect, the silkworm Bombyx mori.</title>
        <authorList>
            <consortium name="International Silkworm Genome Consortium"/>
        </authorList>
    </citation>
    <scope>NUCLEOTIDE SEQUENCE [LARGE SCALE GENOMIC DNA]</scope>
    <source>
        <strain evidence="3">p50T</strain>
    </source>
</reference>
<dbReference type="EnsemblMetazoa" id="XM_004932157.4">
    <property type="protein sequence ID" value="XP_004932214.3"/>
    <property type="gene ID" value="LOC101735845"/>
</dbReference>
<dbReference type="AlphaFoldDB" id="A0A8R1WR55"/>
<reference evidence="2" key="2">
    <citation type="submission" date="2022-06" db="UniProtKB">
        <authorList>
            <consortium name="EnsemblMetazoa"/>
        </authorList>
    </citation>
    <scope>IDENTIFICATION</scope>
    <source>
        <strain evidence="2">p50T (Dazao)</strain>
    </source>
</reference>
<protein>
    <submittedName>
        <fullName evidence="2">Uncharacterized protein</fullName>
    </submittedName>
</protein>
<feature type="signal peptide" evidence="1">
    <location>
        <begin position="1"/>
        <end position="20"/>
    </location>
</feature>
<accession>A0A8R1WR55</accession>
<evidence type="ECO:0000256" key="1">
    <source>
        <dbReference type="SAM" id="SignalP"/>
    </source>
</evidence>
<name>A0A8R1WR55_BOMMO</name>
<keyword evidence="1" id="KW-0732">Signal</keyword>
<keyword evidence="3" id="KW-1185">Reference proteome</keyword>
<evidence type="ECO:0000313" key="3">
    <source>
        <dbReference type="Proteomes" id="UP000005204"/>
    </source>
</evidence>
<proteinExistence type="predicted"/>